<keyword evidence="4" id="KW-1185">Reference proteome</keyword>
<name>A0AAN6YQR5_9PEZI</name>
<feature type="coiled-coil region" evidence="1">
    <location>
        <begin position="5"/>
        <end position="91"/>
    </location>
</feature>
<dbReference type="EMBL" id="MU865475">
    <property type="protein sequence ID" value="KAK4222376.1"/>
    <property type="molecule type" value="Genomic_DNA"/>
</dbReference>
<sequence length="215" mass="24574">MADSTEQMEHTIRDQEETIKDLQIDINNLHEANRNLERWLSIAEERAENANQYLNEAADARSDSWRAQKEAEQAKQELEAERHLVETLRESNSFLRESNKTLRDLLYLQKKRCQELRDWLSQTKRRAQNHRSNQLAEKALSSFTEVSGSEDKRNGTGEPNGRQGNGHMGEDIREGNHLSGWGTTACIGSLSTKKAGQKVMSCINVSTTEFLKWTG</sequence>
<evidence type="ECO:0000313" key="3">
    <source>
        <dbReference type="EMBL" id="KAK4222376.1"/>
    </source>
</evidence>
<proteinExistence type="predicted"/>
<evidence type="ECO:0000313" key="4">
    <source>
        <dbReference type="Proteomes" id="UP001301958"/>
    </source>
</evidence>
<gene>
    <name evidence="3" type="ORF">QBC38DRAFT_549283</name>
</gene>
<keyword evidence="1" id="KW-0175">Coiled coil</keyword>
<dbReference type="AlphaFoldDB" id="A0AAN6YQR5"/>
<reference evidence="3" key="1">
    <citation type="journal article" date="2023" name="Mol. Phylogenet. Evol.">
        <title>Genome-scale phylogeny and comparative genomics of the fungal order Sordariales.</title>
        <authorList>
            <person name="Hensen N."/>
            <person name="Bonometti L."/>
            <person name="Westerberg I."/>
            <person name="Brannstrom I.O."/>
            <person name="Guillou S."/>
            <person name="Cros-Aarteil S."/>
            <person name="Calhoun S."/>
            <person name="Haridas S."/>
            <person name="Kuo A."/>
            <person name="Mondo S."/>
            <person name="Pangilinan J."/>
            <person name="Riley R."/>
            <person name="LaButti K."/>
            <person name="Andreopoulos B."/>
            <person name="Lipzen A."/>
            <person name="Chen C."/>
            <person name="Yan M."/>
            <person name="Daum C."/>
            <person name="Ng V."/>
            <person name="Clum A."/>
            <person name="Steindorff A."/>
            <person name="Ohm R.A."/>
            <person name="Martin F."/>
            <person name="Silar P."/>
            <person name="Natvig D.O."/>
            <person name="Lalanne C."/>
            <person name="Gautier V."/>
            <person name="Ament-Velasquez S.L."/>
            <person name="Kruys A."/>
            <person name="Hutchinson M.I."/>
            <person name="Powell A.J."/>
            <person name="Barry K."/>
            <person name="Miller A.N."/>
            <person name="Grigoriev I.V."/>
            <person name="Debuchy R."/>
            <person name="Gladieux P."/>
            <person name="Hiltunen Thoren M."/>
            <person name="Johannesson H."/>
        </authorList>
    </citation>
    <scope>NUCLEOTIDE SEQUENCE</scope>
    <source>
        <strain evidence="3">CBS 990.96</strain>
    </source>
</reference>
<organism evidence="3 4">
    <name type="scientific">Podospora fimiseda</name>
    <dbReference type="NCBI Taxonomy" id="252190"/>
    <lineage>
        <taxon>Eukaryota</taxon>
        <taxon>Fungi</taxon>
        <taxon>Dikarya</taxon>
        <taxon>Ascomycota</taxon>
        <taxon>Pezizomycotina</taxon>
        <taxon>Sordariomycetes</taxon>
        <taxon>Sordariomycetidae</taxon>
        <taxon>Sordariales</taxon>
        <taxon>Podosporaceae</taxon>
        <taxon>Podospora</taxon>
    </lineage>
</organism>
<feature type="compositionally biased region" description="Polar residues" evidence="2">
    <location>
        <begin position="130"/>
        <end position="147"/>
    </location>
</feature>
<accession>A0AAN6YQR5</accession>
<evidence type="ECO:0000256" key="2">
    <source>
        <dbReference type="SAM" id="MobiDB-lite"/>
    </source>
</evidence>
<reference evidence="3" key="2">
    <citation type="submission" date="2023-05" db="EMBL/GenBank/DDBJ databases">
        <authorList>
            <consortium name="Lawrence Berkeley National Laboratory"/>
            <person name="Steindorff A."/>
            <person name="Hensen N."/>
            <person name="Bonometti L."/>
            <person name="Westerberg I."/>
            <person name="Brannstrom I.O."/>
            <person name="Guillou S."/>
            <person name="Cros-Aarteil S."/>
            <person name="Calhoun S."/>
            <person name="Haridas S."/>
            <person name="Kuo A."/>
            <person name="Mondo S."/>
            <person name="Pangilinan J."/>
            <person name="Riley R."/>
            <person name="Labutti K."/>
            <person name="Andreopoulos B."/>
            <person name="Lipzen A."/>
            <person name="Chen C."/>
            <person name="Yanf M."/>
            <person name="Daum C."/>
            <person name="Ng V."/>
            <person name="Clum A."/>
            <person name="Ohm R."/>
            <person name="Martin F."/>
            <person name="Silar P."/>
            <person name="Natvig D."/>
            <person name="Lalanne C."/>
            <person name="Gautier V."/>
            <person name="Ament-Velasquez S.L."/>
            <person name="Kruys A."/>
            <person name="Hutchinson M.I."/>
            <person name="Powell A.J."/>
            <person name="Barry K."/>
            <person name="Miller A.N."/>
            <person name="Grigoriev I.V."/>
            <person name="Debuchy R."/>
            <person name="Gladieux P."/>
            <person name="Thoren M.H."/>
            <person name="Johannesson H."/>
        </authorList>
    </citation>
    <scope>NUCLEOTIDE SEQUENCE</scope>
    <source>
        <strain evidence="3">CBS 990.96</strain>
    </source>
</reference>
<feature type="region of interest" description="Disordered" evidence="2">
    <location>
        <begin position="126"/>
        <end position="175"/>
    </location>
</feature>
<dbReference type="Proteomes" id="UP001301958">
    <property type="component" value="Unassembled WGS sequence"/>
</dbReference>
<evidence type="ECO:0000256" key="1">
    <source>
        <dbReference type="SAM" id="Coils"/>
    </source>
</evidence>
<comment type="caution">
    <text evidence="3">The sequence shown here is derived from an EMBL/GenBank/DDBJ whole genome shotgun (WGS) entry which is preliminary data.</text>
</comment>
<protein>
    <submittedName>
        <fullName evidence="3">Uncharacterized protein</fullName>
    </submittedName>
</protein>